<name>A0A0V8QFE9_9FIRM</name>
<organism evidence="6 7">
    <name type="scientific">Acetivibrio ethanolgignens</name>
    <dbReference type="NCBI Taxonomy" id="290052"/>
    <lineage>
        <taxon>Bacteria</taxon>
        <taxon>Bacillati</taxon>
        <taxon>Bacillota</taxon>
        <taxon>Clostridia</taxon>
        <taxon>Eubacteriales</taxon>
        <taxon>Oscillospiraceae</taxon>
        <taxon>Acetivibrio</taxon>
    </lineage>
</organism>
<dbReference type="Proteomes" id="UP000054874">
    <property type="component" value="Unassembled WGS sequence"/>
</dbReference>
<gene>
    <name evidence="6" type="ORF">ASU35_09710</name>
</gene>
<dbReference type="EC" id="6.3.3.2" evidence="5"/>
<evidence type="ECO:0000256" key="1">
    <source>
        <dbReference type="ARBA" id="ARBA00010638"/>
    </source>
</evidence>
<feature type="binding site" evidence="4">
    <location>
        <position position="49"/>
    </location>
    <ligand>
        <name>substrate</name>
    </ligand>
</feature>
<dbReference type="AlphaFoldDB" id="A0A0V8QFE9"/>
<dbReference type="GO" id="GO:0035999">
    <property type="term" value="P:tetrahydrofolate interconversion"/>
    <property type="evidence" value="ECO:0007669"/>
    <property type="project" value="TreeGrafter"/>
</dbReference>
<dbReference type="NCBIfam" id="TIGR02727">
    <property type="entry name" value="MTHFS_bact"/>
    <property type="match status" value="1"/>
</dbReference>
<dbReference type="STRING" id="290052.ASU35_09710"/>
<sequence length="191" mass="22084">MEKKEVRRKYRQYRDGLTEKERKQKSLAIKQGLFASEMFLEAEALYTYVSYGTEVETKGIIKEALAAQKRVFVPKVYKERRMEFFEIHSLEELGSGFRGILEPEEQIDALASPELANKELMLLPGLAFDMSGNRLGYGGGYYDAYLARFSRHCFFRLGLCFECQLLKEASWQIEARDAMADTILTENGFIR</sequence>
<comment type="cofactor">
    <cofactor evidence="5">
        <name>Mg(2+)</name>
        <dbReference type="ChEBI" id="CHEBI:18420"/>
    </cofactor>
</comment>
<accession>A0A0V8QFE9</accession>
<keyword evidence="5" id="KW-0460">Magnesium</keyword>
<proteinExistence type="inferred from homology"/>
<dbReference type="GO" id="GO:0005524">
    <property type="term" value="F:ATP binding"/>
    <property type="evidence" value="ECO:0007669"/>
    <property type="project" value="UniProtKB-KW"/>
</dbReference>
<dbReference type="InterPro" id="IPR037171">
    <property type="entry name" value="NagB/RpiA_transferase-like"/>
</dbReference>
<comment type="catalytic activity">
    <reaction evidence="5">
        <text>(6S)-5-formyl-5,6,7,8-tetrahydrofolate + ATP = (6R)-5,10-methenyltetrahydrofolate + ADP + phosphate</text>
        <dbReference type="Rhea" id="RHEA:10488"/>
        <dbReference type="ChEBI" id="CHEBI:30616"/>
        <dbReference type="ChEBI" id="CHEBI:43474"/>
        <dbReference type="ChEBI" id="CHEBI:57455"/>
        <dbReference type="ChEBI" id="CHEBI:57457"/>
        <dbReference type="ChEBI" id="CHEBI:456216"/>
        <dbReference type="EC" id="6.3.3.2"/>
    </reaction>
</comment>
<feature type="binding site" evidence="4">
    <location>
        <begin position="3"/>
        <end position="7"/>
    </location>
    <ligand>
        <name>ATP</name>
        <dbReference type="ChEBI" id="CHEBI:30616"/>
    </ligand>
</feature>
<dbReference type="SUPFAM" id="SSF100950">
    <property type="entry name" value="NagB/RpiA/CoA transferase-like"/>
    <property type="match status" value="1"/>
</dbReference>
<dbReference type="InterPro" id="IPR024185">
    <property type="entry name" value="FTHF_cligase-like_sf"/>
</dbReference>
<evidence type="ECO:0000256" key="2">
    <source>
        <dbReference type="ARBA" id="ARBA00022741"/>
    </source>
</evidence>
<feature type="binding site" evidence="4">
    <location>
        <position position="54"/>
    </location>
    <ligand>
        <name>substrate</name>
    </ligand>
</feature>
<evidence type="ECO:0000256" key="4">
    <source>
        <dbReference type="PIRSR" id="PIRSR006806-1"/>
    </source>
</evidence>
<dbReference type="RefSeq" id="WP_058352496.1">
    <property type="nucleotide sequence ID" value="NZ_CABMMD010000149.1"/>
</dbReference>
<reference evidence="6 7" key="1">
    <citation type="submission" date="2015-11" db="EMBL/GenBank/DDBJ databases">
        <title>Butyribacter intestini gen. nov., sp. nov., a butyric acid-producing bacterium of the family Lachnospiraceae isolated from the human faeces.</title>
        <authorList>
            <person name="Zou Y."/>
            <person name="Xue W."/>
            <person name="Luo G."/>
            <person name="Lv M."/>
        </authorList>
    </citation>
    <scope>NUCLEOTIDE SEQUENCE [LARGE SCALE GENOMIC DNA]</scope>
    <source>
        <strain evidence="6 7">ACET-33324</strain>
    </source>
</reference>
<comment type="caution">
    <text evidence="6">The sequence shown here is derived from an EMBL/GenBank/DDBJ whole genome shotgun (WGS) entry which is preliminary data.</text>
</comment>
<dbReference type="OrthoDB" id="9801938at2"/>
<evidence type="ECO:0000256" key="5">
    <source>
        <dbReference type="RuleBase" id="RU361279"/>
    </source>
</evidence>
<dbReference type="Pfam" id="PF01812">
    <property type="entry name" value="5-FTHF_cyc-lig"/>
    <property type="match status" value="1"/>
</dbReference>
<comment type="similarity">
    <text evidence="1 5">Belongs to the 5-formyltetrahydrofolate cyclo-ligase family.</text>
</comment>
<keyword evidence="7" id="KW-1185">Reference proteome</keyword>
<dbReference type="GO" id="GO:0009396">
    <property type="term" value="P:folic acid-containing compound biosynthetic process"/>
    <property type="evidence" value="ECO:0007669"/>
    <property type="project" value="TreeGrafter"/>
</dbReference>
<dbReference type="GO" id="GO:0030272">
    <property type="term" value="F:5-formyltetrahydrofolate cyclo-ligase activity"/>
    <property type="evidence" value="ECO:0007669"/>
    <property type="project" value="UniProtKB-EC"/>
</dbReference>
<keyword evidence="3 4" id="KW-0067">ATP-binding</keyword>
<evidence type="ECO:0000313" key="7">
    <source>
        <dbReference type="Proteomes" id="UP000054874"/>
    </source>
</evidence>
<dbReference type="EMBL" id="LNAM01000149">
    <property type="protein sequence ID" value="KSV59266.1"/>
    <property type="molecule type" value="Genomic_DNA"/>
</dbReference>
<evidence type="ECO:0000313" key="6">
    <source>
        <dbReference type="EMBL" id="KSV59266.1"/>
    </source>
</evidence>
<keyword evidence="5" id="KW-0479">Metal-binding</keyword>
<dbReference type="InterPro" id="IPR002698">
    <property type="entry name" value="FTHF_cligase"/>
</dbReference>
<dbReference type="PIRSF" id="PIRSF006806">
    <property type="entry name" value="FTHF_cligase"/>
    <property type="match status" value="1"/>
</dbReference>
<dbReference type="GO" id="GO:0046872">
    <property type="term" value="F:metal ion binding"/>
    <property type="evidence" value="ECO:0007669"/>
    <property type="project" value="UniProtKB-KW"/>
</dbReference>
<dbReference type="PANTHER" id="PTHR23407">
    <property type="entry name" value="ATPASE INHIBITOR/5-FORMYLTETRAHYDROFOLATE CYCLO-LIGASE"/>
    <property type="match status" value="1"/>
</dbReference>
<evidence type="ECO:0000256" key="3">
    <source>
        <dbReference type="ARBA" id="ARBA00022840"/>
    </source>
</evidence>
<dbReference type="PANTHER" id="PTHR23407:SF1">
    <property type="entry name" value="5-FORMYLTETRAHYDROFOLATE CYCLO-LIGASE"/>
    <property type="match status" value="1"/>
</dbReference>
<protein>
    <recommendedName>
        <fullName evidence="5">5-formyltetrahydrofolate cyclo-ligase</fullName>
        <ecNumber evidence="5">6.3.3.2</ecNumber>
    </recommendedName>
</protein>
<dbReference type="Gene3D" id="3.40.50.10420">
    <property type="entry name" value="NagB/RpiA/CoA transferase-like"/>
    <property type="match status" value="1"/>
</dbReference>
<keyword evidence="2 4" id="KW-0547">Nucleotide-binding</keyword>
<feature type="binding site" evidence="4">
    <location>
        <begin position="134"/>
        <end position="142"/>
    </location>
    <ligand>
        <name>ATP</name>
        <dbReference type="ChEBI" id="CHEBI:30616"/>
    </ligand>
</feature>